<evidence type="ECO:0000256" key="5">
    <source>
        <dbReference type="ARBA" id="ARBA00022989"/>
    </source>
</evidence>
<dbReference type="GO" id="GO:0055085">
    <property type="term" value="P:transmembrane transport"/>
    <property type="evidence" value="ECO:0007669"/>
    <property type="project" value="InterPro"/>
</dbReference>
<evidence type="ECO:0000259" key="8">
    <source>
        <dbReference type="PROSITE" id="PS50928"/>
    </source>
</evidence>
<comment type="subcellular location">
    <subcellularLocation>
        <location evidence="1 7">Cell membrane</location>
        <topology evidence="1 7">Multi-pass membrane protein</topology>
    </subcellularLocation>
</comment>
<protein>
    <submittedName>
        <fullName evidence="9">Binding-protein-dependent transport system inner membrane component</fullName>
    </submittedName>
</protein>
<dbReference type="CDD" id="cd06261">
    <property type="entry name" value="TM_PBP2"/>
    <property type="match status" value="1"/>
</dbReference>
<reference evidence="10" key="1">
    <citation type="submission" date="2017-03" db="EMBL/GenBank/DDBJ databases">
        <authorList>
            <person name="Monnet C."/>
        </authorList>
    </citation>
    <scope>NUCLEOTIDE SEQUENCE [LARGE SCALE GENOMIC DNA]</scope>
    <source>
        <strain evidence="10">P10</strain>
    </source>
</reference>
<gene>
    <name evidence="9" type="ORF">BANT10_03541</name>
</gene>
<keyword evidence="5 7" id="KW-1133">Transmembrane helix</keyword>
<feature type="transmembrane region" description="Helical" evidence="7">
    <location>
        <begin position="66"/>
        <end position="90"/>
    </location>
</feature>
<dbReference type="GO" id="GO:0005886">
    <property type="term" value="C:plasma membrane"/>
    <property type="evidence" value="ECO:0007669"/>
    <property type="project" value="UniProtKB-SubCell"/>
</dbReference>
<comment type="caution">
    <text evidence="7">Lacks conserved residue(s) required for the propagation of feature annotation.</text>
</comment>
<dbReference type="InterPro" id="IPR000515">
    <property type="entry name" value="MetI-like"/>
</dbReference>
<dbReference type="SUPFAM" id="SSF161098">
    <property type="entry name" value="MetI-like"/>
    <property type="match status" value="1"/>
</dbReference>
<keyword evidence="6 7" id="KW-0472">Membrane</keyword>
<evidence type="ECO:0000313" key="9">
    <source>
        <dbReference type="EMBL" id="SMY03563.1"/>
    </source>
</evidence>
<accession>A0A2H1KUU6</accession>
<organism evidence="9 10">
    <name type="scientific">Brevibacterium antiquum</name>
    <dbReference type="NCBI Taxonomy" id="234835"/>
    <lineage>
        <taxon>Bacteria</taxon>
        <taxon>Bacillati</taxon>
        <taxon>Actinomycetota</taxon>
        <taxon>Actinomycetes</taxon>
        <taxon>Micrococcales</taxon>
        <taxon>Brevibacteriaceae</taxon>
        <taxon>Brevibacterium</taxon>
    </lineage>
</organism>
<dbReference type="PROSITE" id="PS50928">
    <property type="entry name" value="ABC_TM1"/>
    <property type="match status" value="1"/>
</dbReference>
<keyword evidence="4 7" id="KW-0812">Transmembrane</keyword>
<dbReference type="PANTHER" id="PTHR43744">
    <property type="entry name" value="ABC TRANSPORTER PERMEASE PROTEIN MG189-RELATED-RELATED"/>
    <property type="match status" value="1"/>
</dbReference>
<evidence type="ECO:0000256" key="2">
    <source>
        <dbReference type="ARBA" id="ARBA00022448"/>
    </source>
</evidence>
<evidence type="ECO:0000256" key="3">
    <source>
        <dbReference type="ARBA" id="ARBA00022475"/>
    </source>
</evidence>
<dbReference type="InterPro" id="IPR035906">
    <property type="entry name" value="MetI-like_sf"/>
</dbReference>
<dbReference type="EMBL" id="FXZE01000048">
    <property type="protein sequence ID" value="SMY03563.1"/>
    <property type="molecule type" value="Genomic_DNA"/>
</dbReference>
<keyword evidence="10" id="KW-1185">Reference proteome</keyword>
<dbReference type="AlphaFoldDB" id="A0A2H1KUU6"/>
<feature type="domain" description="ABC transmembrane type-1" evidence="8">
    <location>
        <begin position="1"/>
        <end position="90"/>
    </location>
</feature>
<dbReference type="Proteomes" id="UP000234342">
    <property type="component" value="Unassembled WGS sequence"/>
</dbReference>
<comment type="similarity">
    <text evidence="7">Belongs to the binding-protein-dependent transport system permease family.</text>
</comment>
<keyword evidence="3" id="KW-1003">Cell membrane</keyword>
<evidence type="ECO:0000256" key="7">
    <source>
        <dbReference type="RuleBase" id="RU363032"/>
    </source>
</evidence>
<evidence type="ECO:0000256" key="6">
    <source>
        <dbReference type="ARBA" id="ARBA00023136"/>
    </source>
</evidence>
<evidence type="ECO:0000256" key="4">
    <source>
        <dbReference type="ARBA" id="ARBA00022692"/>
    </source>
</evidence>
<dbReference type="Gene3D" id="1.10.3720.10">
    <property type="entry name" value="MetI-like"/>
    <property type="match status" value="1"/>
</dbReference>
<dbReference type="Pfam" id="PF00528">
    <property type="entry name" value="BPD_transp_1"/>
    <property type="match status" value="1"/>
</dbReference>
<dbReference type="PANTHER" id="PTHR43744:SF12">
    <property type="entry name" value="ABC TRANSPORTER PERMEASE PROTEIN MG189-RELATED"/>
    <property type="match status" value="1"/>
</dbReference>
<evidence type="ECO:0000313" key="10">
    <source>
        <dbReference type="Proteomes" id="UP000234342"/>
    </source>
</evidence>
<sequence length="105" mass="11662">MQMDGANAWTRYWRLALPLARPALATATIFTFLASWDEFAWALTIINSPQNRTLPIAIQLFQGQNATQWGLVFAASIIAIIPVIIVYLVFQRHFVQGLTSGAVKG</sequence>
<evidence type="ECO:0000256" key="1">
    <source>
        <dbReference type="ARBA" id="ARBA00004651"/>
    </source>
</evidence>
<proteinExistence type="inferred from homology"/>
<name>A0A2H1KUU6_9MICO</name>
<keyword evidence="2 7" id="KW-0813">Transport</keyword>